<dbReference type="InterPro" id="IPR050482">
    <property type="entry name" value="Sensor_HK_TwoCompSys"/>
</dbReference>
<dbReference type="PANTHER" id="PTHR24421">
    <property type="entry name" value="NITRATE/NITRITE SENSOR PROTEIN NARX-RELATED"/>
    <property type="match status" value="1"/>
</dbReference>
<evidence type="ECO:0000256" key="7">
    <source>
        <dbReference type="ARBA" id="ARBA00022840"/>
    </source>
</evidence>
<keyword evidence="7" id="KW-0067">ATP-binding</keyword>
<organism evidence="11 12">
    <name type="scientific">Cellulomonas fulva</name>
    <dbReference type="NCBI Taxonomy" id="2835530"/>
    <lineage>
        <taxon>Bacteria</taxon>
        <taxon>Bacillati</taxon>
        <taxon>Actinomycetota</taxon>
        <taxon>Actinomycetes</taxon>
        <taxon>Micrococcales</taxon>
        <taxon>Cellulomonadaceae</taxon>
        <taxon>Cellulomonas</taxon>
    </lineage>
</organism>
<feature type="transmembrane region" description="Helical" evidence="9">
    <location>
        <begin position="97"/>
        <end position="113"/>
    </location>
</feature>
<keyword evidence="9" id="KW-0812">Transmembrane</keyword>
<dbReference type="Pfam" id="PF02518">
    <property type="entry name" value="HATPase_c"/>
    <property type="match status" value="1"/>
</dbReference>
<evidence type="ECO:0000256" key="6">
    <source>
        <dbReference type="ARBA" id="ARBA00022777"/>
    </source>
</evidence>
<dbReference type="RefSeq" id="WP_214346965.1">
    <property type="nucleotide sequence ID" value="NZ_JAHBOH010000001.1"/>
</dbReference>
<keyword evidence="12" id="KW-1185">Reference proteome</keyword>
<evidence type="ECO:0000313" key="11">
    <source>
        <dbReference type="EMBL" id="MBT0993436.1"/>
    </source>
</evidence>
<gene>
    <name evidence="11" type="ORF">KIN34_03945</name>
</gene>
<feature type="transmembrane region" description="Helical" evidence="9">
    <location>
        <begin position="120"/>
        <end position="137"/>
    </location>
</feature>
<feature type="domain" description="Histidine kinase/HSP90-like ATPase" evidence="10">
    <location>
        <begin position="284"/>
        <end position="375"/>
    </location>
</feature>
<evidence type="ECO:0000256" key="1">
    <source>
        <dbReference type="ARBA" id="ARBA00000085"/>
    </source>
</evidence>
<dbReference type="Gene3D" id="3.30.565.10">
    <property type="entry name" value="Histidine kinase-like ATPase, C-terminal domain"/>
    <property type="match status" value="1"/>
</dbReference>
<dbReference type="SUPFAM" id="SSF55874">
    <property type="entry name" value="ATPase domain of HSP90 chaperone/DNA topoisomerase II/histidine kinase"/>
    <property type="match status" value="1"/>
</dbReference>
<dbReference type="InterPro" id="IPR011712">
    <property type="entry name" value="Sig_transdc_His_kin_sub3_dim/P"/>
</dbReference>
<comment type="caution">
    <text evidence="11">The sequence shown here is derived from an EMBL/GenBank/DDBJ whole genome shotgun (WGS) entry which is preliminary data.</text>
</comment>
<reference evidence="11 12" key="1">
    <citation type="submission" date="2021-05" db="EMBL/GenBank/DDBJ databases">
        <title>Description of Cellulomonas sp. DKR-3 sp. nov.</title>
        <authorList>
            <person name="Dahal R.H."/>
            <person name="Chaudhary D.K."/>
        </authorList>
    </citation>
    <scope>NUCLEOTIDE SEQUENCE [LARGE SCALE GENOMIC DNA]</scope>
    <source>
        <strain evidence="11 12">DKR-3</strain>
    </source>
</reference>
<dbReference type="EC" id="2.7.13.3" evidence="2"/>
<evidence type="ECO:0000256" key="3">
    <source>
        <dbReference type="ARBA" id="ARBA00022553"/>
    </source>
</evidence>
<evidence type="ECO:0000313" key="12">
    <source>
        <dbReference type="Proteomes" id="UP000722125"/>
    </source>
</evidence>
<keyword evidence="9" id="KW-0472">Membrane</keyword>
<evidence type="ECO:0000256" key="2">
    <source>
        <dbReference type="ARBA" id="ARBA00012438"/>
    </source>
</evidence>
<evidence type="ECO:0000256" key="4">
    <source>
        <dbReference type="ARBA" id="ARBA00022679"/>
    </source>
</evidence>
<evidence type="ECO:0000256" key="5">
    <source>
        <dbReference type="ARBA" id="ARBA00022741"/>
    </source>
</evidence>
<dbReference type="EMBL" id="JAHBOH010000001">
    <property type="protein sequence ID" value="MBT0993436.1"/>
    <property type="molecule type" value="Genomic_DNA"/>
</dbReference>
<dbReference type="PANTHER" id="PTHR24421:SF10">
    <property type="entry name" value="NITRATE_NITRITE SENSOR PROTEIN NARQ"/>
    <property type="match status" value="1"/>
</dbReference>
<evidence type="ECO:0000259" key="10">
    <source>
        <dbReference type="SMART" id="SM00387"/>
    </source>
</evidence>
<evidence type="ECO:0000256" key="9">
    <source>
        <dbReference type="SAM" id="Phobius"/>
    </source>
</evidence>
<dbReference type="InterPro" id="IPR036890">
    <property type="entry name" value="HATPase_C_sf"/>
</dbReference>
<feature type="transmembrane region" description="Helical" evidence="9">
    <location>
        <begin position="143"/>
        <end position="163"/>
    </location>
</feature>
<evidence type="ECO:0000256" key="8">
    <source>
        <dbReference type="ARBA" id="ARBA00023012"/>
    </source>
</evidence>
<keyword evidence="6 11" id="KW-0418">Kinase</keyword>
<proteinExistence type="predicted"/>
<keyword evidence="4" id="KW-0808">Transferase</keyword>
<accession>A0ABS5TWC2</accession>
<dbReference type="Gene3D" id="1.20.5.1930">
    <property type="match status" value="1"/>
</dbReference>
<dbReference type="CDD" id="cd16917">
    <property type="entry name" value="HATPase_UhpB-NarQ-NarX-like"/>
    <property type="match status" value="1"/>
</dbReference>
<dbReference type="SMART" id="SM00387">
    <property type="entry name" value="HATPase_c"/>
    <property type="match status" value="1"/>
</dbReference>
<keyword evidence="8" id="KW-0902">Two-component regulatory system</keyword>
<sequence length="378" mass="39828">MIPDAARRLWALPPVPDPPVRVWRDWALVGLVVVGATLEVTLRKDVAWPVAAWVMALVLAGTLLWRRTHPLTTVVVAFSTVIVVDAVARATGTTKEIGLGSMAFVLLLGYALYRWGSGRQVVLGSAVLLTAFTLGIARDWTSVVETIAAFCFMAAPAVVGLVVRLSVTSRARTLDAVRLREREQLARELHDTVAHHVSAIVVRAQAGRVVAGADPAAAAEALAVIEQEGARTLAEMRTLVGALRGSDEAALAPTRDAADVPGLAAIDPRVVVERTGRLDDLGPAVGGAVYRIAQESVTNAVRHARSATRIVVRVVGDDDAVRCTVSDDGEAAGPARGGGYGIAGMTERASLLGGTLVAGPTDRGWLVTAELPRERLRP</sequence>
<dbReference type="InterPro" id="IPR003594">
    <property type="entry name" value="HATPase_dom"/>
</dbReference>
<protein>
    <recommendedName>
        <fullName evidence="2">histidine kinase</fullName>
        <ecNumber evidence="2">2.7.13.3</ecNumber>
    </recommendedName>
</protein>
<comment type="catalytic activity">
    <reaction evidence="1">
        <text>ATP + protein L-histidine = ADP + protein N-phospho-L-histidine.</text>
        <dbReference type="EC" id="2.7.13.3"/>
    </reaction>
</comment>
<dbReference type="GO" id="GO:0016301">
    <property type="term" value="F:kinase activity"/>
    <property type="evidence" value="ECO:0007669"/>
    <property type="project" value="UniProtKB-KW"/>
</dbReference>
<dbReference type="Pfam" id="PF07730">
    <property type="entry name" value="HisKA_3"/>
    <property type="match status" value="1"/>
</dbReference>
<feature type="transmembrane region" description="Helical" evidence="9">
    <location>
        <begin position="71"/>
        <end position="91"/>
    </location>
</feature>
<feature type="transmembrane region" description="Helical" evidence="9">
    <location>
        <begin position="46"/>
        <end position="64"/>
    </location>
</feature>
<dbReference type="Proteomes" id="UP000722125">
    <property type="component" value="Unassembled WGS sequence"/>
</dbReference>
<keyword evidence="3" id="KW-0597">Phosphoprotein</keyword>
<name>A0ABS5TWC2_9CELL</name>
<keyword evidence="5" id="KW-0547">Nucleotide-binding</keyword>
<keyword evidence="9" id="KW-1133">Transmembrane helix</keyword>